<accession>A0ABU7KNK5</accession>
<organism evidence="1 2">
    <name type="scientific">Nocardiopsis tropica</name>
    <dbReference type="NCBI Taxonomy" id="109330"/>
    <lineage>
        <taxon>Bacteria</taxon>
        <taxon>Bacillati</taxon>
        <taxon>Actinomycetota</taxon>
        <taxon>Actinomycetes</taxon>
        <taxon>Streptosporangiales</taxon>
        <taxon>Nocardiopsidaceae</taxon>
        <taxon>Nocardiopsis</taxon>
    </lineage>
</organism>
<sequence length="576" mass="61400">MAFHRPGLPFDLPEPEILWARAGVYASVCAGLGRADCVAEGPVVRRGAAGGGAGFELVRVAGGRFLLVGEHGLDSPERGWSRPVDPFEGAPDWLPWEWLERRPCPDFAYWWDGAWARTAYPDDWDDDGLGAAVEGADADLLVWRMEILDPDTEGFGRGPLRDALEALVARAEERTVDAGVLEAVLGHLEEHTGGARTGRALECARGLGLTGGGEPPAVAAGQGGPASGGWPLIGLGERLLLVGDAMRSAGELARPGAVTVLPLPGAGAQGPFEPSLVPDGTGRPGAALLAELAASAEAVRDREADVGALALVFRAPRPGGLTLDDGAAAPVGTGLPELLERLRSQEAHPERGRWLFARITVSGGEAVLERVYDHWPSWERGRPDGTPESLEFLAAEMAARSPEWRPAWAALLDEASAFDPPWPGPPGRPSVPPPRPDAAGRVALLDRIGDLLRAAAGRRDWERLRLSYRALVGYAGGTLVATGPAGDEELGLNEDLRAAMALLRSVTYSEGRGAWFGAELVLERNGGWRIVYDRDGEPRFSVPPPAFSYALDLRYYPRDSGRVPPWLGERLRSARG</sequence>
<dbReference type="InterPro" id="IPR036170">
    <property type="entry name" value="YezG-like_sf"/>
</dbReference>
<comment type="caution">
    <text evidence="1">The sequence shown here is derived from an EMBL/GenBank/DDBJ whole genome shotgun (WGS) entry which is preliminary data.</text>
</comment>
<name>A0ABU7KNK5_9ACTN</name>
<dbReference type="SUPFAM" id="SSF160424">
    <property type="entry name" value="BH3703-like"/>
    <property type="match status" value="1"/>
</dbReference>
<proteinExistence type="predicted"/>
<gene>
    <name evidence="1" type="ORF">Q8A49_07115</name>
</gene>
<dbReference type="RefSeq" id="WP_330157492.1">
    <property type="nucleotide sequence ID" value="NZ_BAAAJA010000034.1"/>
</dbReference>
<protein>
    <submittedName>
        <fullName evidence="1">Uncharacterized protein</fullName>
    </submittedName>
</protein>
<dbReference type="Proteomes" id="UP001348641">
    <property type="component" value="Unassembled WGS sequence"/>
</dbReference>
<evidence type="ECO:0000313" key="2">
    <source>
        <dbReference type="Proteomes" id="UP001348641"/>
    </source>
</evidence>
<reference evidence="1 2" key="1">
    <citation type="submission" date="2023-07" db="EMBL/GenBank/DDBJ databases">
        <authorList>
            <person name="Girao M."/>
            <person name="Carvalho M.F."/>
        </authorList>
    </citation>
    <scope>NUCLEOTIDE SEQUENCE [LARGE SCALE GENOMIC DNA]</scope>
    <source>
        <strain evidence="1 2">66/93</strain>
    </source>
</reference>
<dbReference type="EMBL" id="JAUUCC010000013">
    <property type="protein sequence ID" value="MEE2050262.1"/>
    <property type="molecule type" value="Genomic_DNA"/>
</dbReference>
<evidence type="ECO:0000313" key="1">
    <source>
        <dbReference type="EMBL" id="MEE2050262.1"/>
    </source>
</evidence>